<dbReference type="AlphaFoldDB" id="S7Q9D5"/>
<evidence type="ECO:0000256" key="3">
    <source>
        <dbReference type="SAM" id="Coils"/>
    </source>
</evidence>
<feature type="compositionally biased region" description="Acidic residues" evidence="4">
    <location>
        <begin position="1"/>
        <end position="28"/>
    </location>
</feature>
<feature type="compositionally biased region" description="Low complexity" evidence="4">
    <location>
        <begin position="360"/>
        <end position="372"/>
    </location>
</feature>
<protein>
    <submittedName>
        <fullName evidence="6">Protein MICAL-3</fullName>
    </submittedName>
</protein>
<feature type="region of interest" description="Disordered" evidence="4">
    <location>
        <begin position="281"/>
        <end position="442"/>
    </location>
</feature>
<feature type="region of interest" description="Disordered" evidence="4">
    <location>
        <begin position="737"/>
        <end position="770"/>
    </location>
</feature>
<evidence type="ECO:0000256" key="4">
    <source>
        <dbReference type="SAM" id="MobiDB-lite"/>
    </source>
</evidence>
<feature type="region of interest" description="Disordered" evidence="4">
    <location>
        <begin position="1"/>
        <end position="105"/>
    </location>
</feature>
<feature type="region of interest" description="Disordered" evidence="4">
    <location>
        <begin position="558"/>
        <end position="722"/>
    </location>
</feature>
<dbReference type="Pfam" id="PF12130">
    <property type="entry name" value="bMERB_dom"/>
    <property type="match status" value="1"/>
</dbReference>
<feature type="coiled-coil region" evidence="3">
    <location>
        <begin position="770"/>
        <end position="823"/>
    </location>
</feature>
<feature type="compositionally biased region" description="Basic and acidic residues" evidence="4">
    <location>
        <begin position="659"/>
        <end position="672"/>
    </location>
</feature>
<dbReference type="PANTHER" id="PTHR23167">
    <property type="entry name" value="CALPONIN HOMOLOGY DOMAIN-CONTAINING PROTEIN DDB_G0272472-RELATED"/>
    <property type="match status" value="1"/>
</dbReference>
<sequence length="947" mass="105279">MICVPFDEDGLEEDVDSEPAEIEGEAAENGDTGDTGAELDDDQHWSDDSPSDAETEFCKQHQEVVEADLELNISENQDERPPATLQHNKRAPSQVSSPTWSPSEQAVLFSPAHSPVGEGARIPLPSEAIKVKLPKERLFPELLVSKAKFKAEVPTDQKAVHSPIQSQPAALLEARTHTSPVSSQGLSPLATSTITPTPHPICSQPKPSCEATIPSPTKSPICFQPVPVKTSTPLTPLHVKNQGDAKDRLGSPLAMDEALKPNDLVAEFWMKSAEIRRSLGLTPVDRSKGPKHSFPSPAFKPLSLKSYSVEKSPQDEGLHLLKPPSKRLAKSDSDQPSLPTPKSPSDRELKSSHEERRDLSSSSGLGLHGSSSNMKTLGSQSFNTSDSTMLTPPSSPPPPPPQDEEPATLQREPYQIYGQKETKPKASVIPPPTPATFMRPPREPAQLPWEEVRKSFVESVAEIPFADDVEDTYDDKTEDSDLQFFTPPSCWPLSDKALPPPLAKENVRLLTLESGVQLQKRGLPVVSPEAKELAEERMRAREKSIKSQVLRDAMAKQLSRMKEMEIGAETSSPPGGTCHKASSMPSKGKALGLESPKHPVPKGPEEPTLKHKNTSEEFLSPTLDSGAPDGSVTSSEGSSGKSKKRSSLFSPRRNKERKSKGEGRPLEKHSPDLLEEAAAKPRSLWKSVFSGYKKDKKKKGDNKSCSSTPSSGATVASSKHRMSPIVRAELQLRDQLSFSEDSDLSSDDILERVSQKSKREPRTYTEEELNAKLTRRVQKAARRQAKQEELKRLHRAQIIQRQLEQVEERQRQLEERGVAVEKALRGEAGMGKKDDPKLMQEWFRLVQEKNAMVRYESELMIFARELELEDRQSRLQQELRERMAMEDHLKTEEELSEEKKILNEMLEVVEQRDALVALLEEQRLREKEEDKDLEAVMLSKGFSLNWS</sequence>
<feature type="compositionally biased region" description="Low complexity" evidence="4">
    <location>
        <begin position="630"/>
        <end position="640"/>
    </location>
</feature>
<dbReference type="GO" id="GO:0005634">
    <property type="term" value="C:nucleus"/>
    <property type="evidence" value="ECO:0007669"/>
    <property type="project" value="UniProtKB-SubCell"/>
</dbReference>
<feature type="compositionally biased region" description="Polar residues" evidence="4">
    <location>
        <begin position="708"/>
        <end position="717"/>
    </location>
</feature>
<dbReference type="PANTHER" id="PTHR23167:SF51">
    <property type="entry name" value="[F-ACTIN]-MONOOXYGENASE MICAL3"/>
    <property type="match status" value="1"/>
</dbReference>
<feature type="compositionally biased region" description="Polar residues" evidence="4">
    <location>
        <begin position="373"/>
        <end position="391"/>
    </location>
</feature>
<dbReference type="eggNOG" id="KOG1700">
    <property type="taxonomic scope" value="Eukaryota"/>
</dbReference>
<keyword evidence="7" id="KW-1185">Reference proteome</keyword>
<feature type="compositionally biased region" description="Basic and acidic residues" evidence="4">
    <location>
        <begin position="344"/>
        <end position="359"/>
    </location>
</feature>
<evidence type="ECO:0000313" key="6">
    <source>
        <dbReference type="EMBL" id="EPQ17612.1"/>
    </source>
</evidence>
<evidence type="ECO:0000256" key="2">
    <source>
        <dbReference type="ARBA" id="ARBA00023242"/>
    </source>
</evidence>
<dbReference type="EMBL" id="KE164376">
    <property type="protein sequence ID" value="EPQ17612.1"/>
    <property type="molecule type" value="Genomic_DNA"/>
</dbReference>
<feature type="compositionally biased region" description="Polar residues" evidence="4">
    <location>
        <begin position="91"/>
        <end position="104"/>
    </location>
</feature>
<keyword evidence="3" id="KW-0175">Coiled coil</keyword>
<keyword evidence="2" id="KW-0539">Nucleus</keyword>
<gene>
    <name evidence="6" type="ORF">D623_10018851</name>
</gene>
<feature type="compositionally biased region" description="Basic residues" evidence="4">
    <location>
        <begin position="641"/>
        <end position="658"/>
    </location>
</feature>
<dbReference type="SMART" id="SM01203">
    <property type="entry name" value="DUF3585"/>
    <property type="match status" value="1"/>
</dbReference>
<comment type="subcellular location">
    <subcellularLocation>
        <location evidence="1">Nucleus</location>
    </subcellularLocation>
</comment>
<dbReference type="InterPro" id="IPR022735">
    <property type="entry name" value="bMERB_dom"/>
</dbReference>
<organism evidence="6 7">
    <name type="scientific">Myotis brandtii</name>
    <name type="common">Brandt's bat</name>
    <dbReference type="NCBI Taxonomy" id="109478"/>
    <lineage>
        <taxon>Eukaryota</taxon>
        <taxon>Metazoa</taxon>
        <taxon>Chordata</taxon>
        <taxon>Craniata</taxon>
        <taxon>Vertebrata</taxon>
        <taxon>Euteleostomi</taxon>
        <taxon>Mammalia</taxon>
        <taxon>Eutheria</taxon>
        <taxon>Laurasiatheria</taxon>
        <taxon>Chiroptera</taxon>
        <taxon>Yangochiroptera</taxon>
        <taxon>Vespertilionidae</taxon>
        <taxon>Myotis</taxon>
    </lineage>
</organism>
<feature type="domain" description="BMERB" evidence="5">
    <location>
        <begin position="786"/>
        <end position="935"/>
    </location>
</feature>
<proteinExistence type="predicted"/>
<feature type="compositionally biased region" description="Basic and acidic residues" evidence="4">
    <location>
        <begin position="749"/>
        <end position="765"/>
    </location>
</feature>
<evidence type="ECO:0000259" key="5">
    <source>
        <dbReference type="PROSITE" id="PS51848"/>
    </source>
</evidence>
<feature type="compositionally biased region" description="Basic and acidic residues" evidence="4">
    <location>
        <begin position="603"/>
        <end position="615"/>
    </location>
</feature>
<name>S7Q9D5_MYOBR</name>
<reference evidence="6 7" key="1">
    <citation type="journal article" date="2013" name="Nat. Commun.">
        <title>Genome analysis reveals insights into physiology and longevity of the Brandt's bat Myotis brandtii.</title>
        <authorList>
            <person name="Seim I."/>
            <person name="Fang X."/>
            <person name="Xiong Z."/>
            <person name="Lobanov A.V."/>
            <person name="Huang Z."/>
            <person name="Ma S."/>
            <person name="Feng Y."/>
            <person name="Turanov A.A."/>
            <person name="Zhu Y."/>
            <person name="Lenz T.L."/>
            <person name="Gerashchenko M.V."/>
            <person name="Fan D."/>
            <person name="Hee Yim S."/>
            <person name="Yao X."/>
            <person name="Jordan D."/>
            <person name="Xiong Y."/>
            <person name="Ma Y."/>
            <person name="Lyapunov A.N."/>
            <person name="Chen G."/>
            <person name="Kulakova O.I."/>
            <person name="Sun Y."/>
            <person name="Lee S.G."/>
            <person name="Bronson R.T."/>
            <person name="Moskalev A.A."/>
            <person name="Sunyaev S.R."/>
            <person name="Zhang G."/>
            <person name="Krogh A."/>
            <person name="Wang J."/>
            <person name="Gladyshev V.N."/>
        </authorList>
    </citation>
    <scope>NUCLEOTIDE SEQUENCE [LARGE SCALE GENOMIC DNA]</scope>
</reference>
<dbReference type="Proteomes" id="UP000052978">
    <property type="component" value="Unassembled WGS sequence"/>
</dbReference>
<evidence type="ECO:0000256" key="1">
    <source>
        <dbReference type="ARBA" id="ARBA00004123"/>
    </source>
</evidence>
<accession>S7Q9D5</accession>
<evidence type="ECO:0000313" key="7">
    <source>
        <dbReference type="Proteomes" id="UP000052978"/>
    </source>
</evidence>
<dbReference type="PROSITE" id="PS51848">
    <property type="entry name" value="BMERB"/>
    <property type="match status" value="1"/>
</dbReference>
<feature type="coiled-coil region" evidence="3">
    <location>
        <begin position="875"/>
        <end position="912"/>
    </location>
</feature>
<dbReference type="InterPro" id="IPR050540">
    <property type="entry name" value="F-actin_Monoox_Mical"/>
</dbReference>